<evidence type="ECO:0008006" key="4">
    <source>
        <dbReference type="Google" id="ProtNLM"/>
    </source>
</evidence>
<reference evidence="2" key="1">
    <citation type="submission" date="2021-04" db="EMBL/GenBank/DDBJ databases">
        <title>Complete Genome Sequences of Macrococcus spp. from dog and cattle.</title>
        <authorList>
            <person name="Schwendener S."/>
            <person name="Perreten V."/>
        </authorList>
    </citation>
    <scope>NUCLEOTIDE SEQUENCE</scope>
    <source>
        <strain evidence="2">Epi0143-OL</strain>
        <plasmid evidence="2">pEpi0143-OL-4</plasmid>
    </source>
</reference>
<feature type="chain" id="PRO_5040373459" description="FTP domain-containing protein" evidence="1">
    <location>
        <begin position="28"/>
        <end position="208"/>
    </location>
</feature>
<organism evidence="2 3">
    <name type="scientific">Macrococcus equipercicus</name>
    <dbReference type="NCBI Taxonomy" id="69967"/>
    <lineage>
        <taxon>Bacteria</taxon>
        <taxon>Bacillati</taxon>
        <taxon>Bacillota</taxon>
        <taxon>Bacilli</taxon>
        <taxon>Bacillales</taxon>
        <taxon>Staphylococcaceae</taxon>
        <taxon>Macrococcus</taxon>
    </lineage>
</organism>
<dbReference type="AlphaFoldDB" id="A0A9Q9F315"/>
<dbReference type="RefSeq" id="WP_254250643.1">
    <property type="nucleotide sequence ID" value="NZ_CP073813.1"/>
</dbReference>
<keyword evidence="1" id="KW-0732">Signal</keyword>
<accession>A0A9Q9F315</accession>
<dbReference type="Proteomes" id="UP001057381">
    <property type="component" value="Plasmid pEpi0143-OL-4"/>
</dbReference>
<dbReference type="EMBL" id="CP073813">
    <property type="protein sequence ID" value="UTH14966.1"/>
    <property type="molecule type" value="Genomic_DNA"/>
</dbReference>
<gene>
    <name evidence="2" type="ORF">KFV11_11605</name>
</gene>
<name>A0A9Q9F315_9STAP</name>
<feature type="signal peptide" evidence="1">
    <location>
        <begin position="1"/>
        <end position="27"/>
    </location>
</feature>
<dbReference type="KEGG" id="mequ:KFV11_11605"/>
<evidence type="ECO:0000313" key="2">
    <source>
        <dbReference type="EMBL" id="UTH14966.1"/>
    </source>
</evidence>
<evidence type="ECO:0000313" key="3">
    <source>
        <dbReference type="Proteomes" id="UP001057381"/>
    </source>
</evidence>
<protein>
    <recommendedName>
        <fullName evidence="4">FTP domain-containing protein</fullName>
    </recommendedName>
</protein>
<keyword evidence="2" id="KW-0614">Plasmid</keyword>
<sequence>MRNVKILLALFVVLLGFVSTNQLDVYAKVGPNQKFYNSIEQNQAFKKQMKNAKFDMSYEKNSIKIVKNSELKNFNNDVAIVQGKIKGKDITVAAIINANNLEVYSYTLMTVDDQKKGYDLKEYDGKTGELLLHNHIDKNGNVQNALNPGDNQEIRSFGIKPGSFWWKVICNLAVSGQCSLGCLALIEIPGGPPVCAAICASMGGAAAC</sequence>
<proteinExistence type="predicted"/>
<evidence type="ECO:0000256" key="1">
    <source>
        <dbReference type="SAM" id="SignalP"/>
    </source>
</evidence>
<geneLocation type="plasmid" evidence="2 3">
    <name>pEpi0143-OL-4</name>
</geneLocation>